<evidence type="ECO:0000256" key="3">
    <source>
        <dbReference type="ARBA" id="ARBA00022475"/>
    </source>
</evidence>
<keyword evidence="5" id="KW-0547">Nucleotide-binding</keyword>
<dbReference type="SMART" id="SM00382">
    <property type="entry name" value="AAA"/>
    <property type="match status" value="1"/>
</dbReference>
<feature type="domain" description="ABC transporter" evidence="10">
    <location>
        <begin position="337"/>
        <end position="575"/>
    </location>
</feature>
<dbReference type="PROSITE" id="PS50929">
    <property type="entry name" value="ABC_TM1F"/>
    <property type="match status" value="1"/>
</dbReference>
<gene>
    <name evidence="12" type="ORF">COU08_00445</name>
</gene>
<dbReference type="Pfam" id="PF00664">
    <property type="entry name" value="ABC_membrane"/>
    <property type="match status" value="1"/>
</dbReference>
<evidence type="ECO:0000256" key="7">
    <source>
        <dbReference type="ARBA" id="ARBA00022989"/>
    </source>
</evidence>
<dbReference type="InterPro" id="IPR036640">
    <property type="entry name" value="ABC1_TM_sf"/>
</dbReference>
<evidence type="ECO:0000256" key="2">
    <source>
        <dbReference type="ARBA" id="ARBA00022448"/>
    </source>
</evidence>
<evidence type="ECO:0000313" key="12">
    <source>
        <dbReference type="EMBL" id="PIT92783.1"/>
    </source>
</evidence>
<organism evidence="12 13">
    <name type="scientific">Candidatus Harrisonbacteria bacterium CG10_big_fil_rev_8_21_14_0_10_42_17</name>
    <dbReference type="NCBI Taxonomy" id="1974584"/>
    <lineage>
        <taxon>Bacteria</taxon>
        <taxon>Candidatus Harrisoniibacteriota</taxon>
    </lineage>
</organism>
<feature type="transmembrane region" description="Helical" evidence="9">
    <location>
        <begin position="55"/>
        <end position="73"/>
    </location>
</feature>
<dbReference type="InterPro" id="IPR003439">
    <property type="entry name" value="ABC_transporter-like_ATP-bd"/>
</dbReference>
<feature type="transmembrane region" description="Helical" evidence="9">
    <location>
        <begin position="137"/>
        <end position="157"/>
    </location>
</feature>
<keyword evidence="3" id="KW-1003">Cell membrane</keyword>
<dbReference type="SUPFAM" id="SSF90123">
    <property type="entry name" value="ABC transporter transmembrane region"/>
    <property type="match status" value="1"/>
</dbReference>
<sequence>MTLLFRYLKHYKGLLVLALVLASINQIFSLIDPQIFRLLIDNYANKATELAREDFIRGIILLLLASVGVAFISRIAKNFQDFYVNVITERLGTKMYADSVAHTFSLPYAVFEDQRSGELLKKLEKARADSQALIKSFVNIVFVSFVGIAFVLTYAFYVHPLIGIVYVSIIPILGAVTFFISKNIKIAQRNIVRESAALAGSTTETIRNVELVKSLGLEAQEIRRLNSVNDQILQLELKKVKLIRYLSFVQGTLVNALRSALLLLMLWLIFRSDISLGQFFSLLFYSFFIFNPLAELGTVATQFYEAKASNEQLSEVLSMQSEEHPHHPVTLQPIHSIQYRNISFFYQGAQRSALHNVSFTINSGETVAFVGPSGSGKSTLVKLLAGLYKPTSGELLFNGTNVDQIDYDEFRRRIGLVSQETQLFAGTIRENLLFVKSDATDDDCLIALGHASAMNIVERSGKGLDTKIGEGGVKISGGERQRLAIARALLRDPEILVFDEATSSLDSITEKEITETIQYVERIHSKLMTILIAHRLSTVAHADVIYVLEKGKIVEQGSHRELLRSHGLYAALWLSQVAASESDPLPTPVFS</sequence>
<evidence type="ECO:0000259" key="11">
    <source>
        <dbReference type="PROSITE" id="PS50929"/>
    </source>
</evidence>
<keyword evidence="8 9" id="KW-0472">Membrane</keyword>
<feature type="domain" description="ABC transmembrane type-1" evidence="11">
    <location>
        <begin position="16"/>
        <end position="305"/>
    </location>
</feature>
<evidence type="ECO:0000256" key="8">
    <source>
        <dbReference type="ARBA" id="ARBA00023136"/>
    </source>
</evidence>
<comment type="subcellular location">
    <subcellularLocation>
        <location evidence="1">Cell membrane</location>
        <topology evidence="1">Multi-pass membrane protein</topology>
    </subcellularLocation>
</comment>
<comment type="caution">
    <text evidence="12">The sequence shown here is derived from an EMBL/GenBank/DDBJ whole genome shotgun (WGS) entry which is preliminary data.</text>
</comment>
<dbReference type="AlphaFoldDB" id="A0A2M6WJ49"/>
<dbReference type="GO" id="GO:0005886">
    <property type="term" value="C:plasma membrane"/>
    <property type="evidence" value="ECO:0007669"/>
    <property type="project" value="UniProtKB-SubCell"/>
</dbReference>
<evidence type="ECO:0000313" key="13">
    <source>
        <dbReference type="Proteomes" id="UP000228635"/>
    </source>
</evidence>
<evidence type="ECO:0000259" key="10">
    <source>
        <dbReference type="PROSITE" id="PS50893"/>
    </source>
</evidence>
<dbReference type="GO" id="GO:0005524">
    <property type="term" value="F:ATP binding"/>
    <property type="evidence" value="ECO:0007669"/>
    <property type="project" value="UniProtKB-KW"/>
</dbReference>
<dbReference type="CDD" id="cd07346">
    <property type="entry name" value="ABC_6TM_exporters"/>
    <property type="match status" value="1"/>
</dbReference>
<evidence type="ECO:0000256" key="1">
    <source>
        <dbReference type="ARBA" id="ARBA00004651"/>
    </source>
</evidence>
<evidence type="ECO:0000256" key="4">
    <source>
        <dbReference type="ARBA" id="ARBA00022692"/>
    </source>
</evidence>
<keyword evidence="7 9" id="KW-1133">Transmembrane helix</keyword>
<dbReference type="PROSITE" id="PS50893">
    <property type="entry name" value="ABC_TRANSPORTER_2"/>
    <property type="match status" value="1"/>
</dbReference>
<dbReference type="Gene3D" id="3.40.50.300">
    <property type="entry name" value="P-loop containing nucleotide triphosphate hydrolases"/>
    <property type="match status" value="1"/>
</dbReference>
<dbReference type="PANTHER" id="PTHR43394">
    <property type="entry name" value="ATP-DEPENDENT PERMEASE MDL1, MITOCHONDRIAL"/>
    <property type="match status" value="1"/>
</dbReference>
<proteinExistence type="predicted"/>
<feature type="transmembrane region" description="Helical" evidence="9">
    <location>
        <begin position="163"/>
        <end position="181"/>
    </location>
</feature>
<keyword evidence="4 9" id="KW-0812">Transmembrane</keyword>
<protein>
    <submittedName>
        <fullName evidence="12">ABC transporter ATP-binding protein</fullName>
    </submittedName>
</protein>
<evidence type="ECO:0000256" key="6">
    <source>
        <dbReference type="ARBA" id="ARBA00022840"/>
    </source>
</evidence>
<dbReference type="InterPro" id="IPR017871">
    <property type="entry name" value="ABC_transporter-like_CS"/>
</dbReference>
<evidence type="ECO:0000256" key="5">
    <source>
        <dbReference type="ARBA" id="ARBA00022741"/>
    </source>
</evidence>
<dbReference type="Proteomes" id="UP000228635">
    <property type="component" value="Unassembled WGS sequence"/>
</dbReference>
<dbReference type="GO" id="GO:0016887">
    <property type="term" value="F:ATP hydrolysis activity"/>
    <property type="evidence" value="ECO:0007669"/>
    <property type="project" value="InterPro"/>
</dbReference>
<dbReference type="GO" id="GO:0015421">
    <property type="term" value="F:ABC-type oligopeptide transporter activity"/>
    <property type="evidence" value="ECO:0007669"/>
    <property type="project" value="TreeGrafter"/>
</dbReference>
<dbReference type="InterPro" id="IPR003593">
    <property type="entry name" value="AAA+_ATPase"/>
</dbReference>
<dbReference type="SUPFAM" id="SSF52540">
    <property type="entry name" value="P-loop containing nucleoside triphosphate hydrolases"/>
    <property type="match status" value="1"/>
</dbReference>
<dbReference type="FunFam" id="3.40.50.300:FF:000299">
    <property type="entry name" value="ABC transporter ATP-binding protein/permease"/>
    <property type="match status" value="1"/>
</dbReference>
<dbReference type="EMBL" id="PFBA01000008">
    <property type="protein sequence ID" value="PIT92783.1"/>
    <property type="molecule type" value="Genomic_DNA"/>
</dbReference>
<dbReference type="Gene3D" id="1.20.1560.10">
    <property type="entry name" value="ABC transporter type 1, transmembrane domain"/>
    <property type="match status" value="1"/>
</dbReference>
<dbReference type="Pfam" id="PF00005">
    <property type="entry name" value="ABC_tran"/>
    <property type="match status" value="1"/>
</dbReference>
<dbReference type="InterPro" id="IPR027417">
    <property type="entry name" value="P-loop_NTPase"/>
</dbReference>
<name>A0A2M6WJ49_9BACT</name>
<reference evidence="13" key="1">
    <citation type="submission" date="2017-09" db="EMBL/GenBank/DDBJ databases">
        <title>Depth-based differentiation of microbial function through sediment-hosted aquifers and enrichment of novel symbionts in the deep terrestrial subsurface.</title>
        <authorList>
            <person name="Probst A.J."/>
            <person name="Ladd B."/>
            <person name="Jarett J.K."/>
            <person name="Geller-Mcgrath D.E."/>
            <person name="Sieber C.M.K."/>
            <person name="Emerson J.B."/>
            <person name="Anantharaman K."/>
            <person name="Thomas B.C."/>
            <person name="Malmstrom R."/>
            <person name="Stieglmeier M."/>
            <person name="Klingl A."/>
            <person name="Woyke T."/>
            <person name="Ryan C.M."/>
            <person name="Banfield J.F."/>
        </authorList>
    </citation>
    <scope>NUCLEOTIDE SEQUENCE [LARGE SCALE GENOMIC DNA]</scope>
</reference>
<dbReference type="PANTHER" id="PTHR43394:SF1">
    <property type="entry name" value="ATP-BINDING CASSETTE SUB-FAMILY B MEMBER 10, MITOCHONDRIAL"/>
    <property type="match status" value="1"/>
</dbReference>
<keyword evidence="2" id="KW-0813">Transport</keyword>
<dbReference type="PROSITE" id="PS00211">
    <property type="entry name" value="ABC_TRANSPORTER_1"/>
    <property type="match status" value="1"/>
</dbReference>
<dbReference type="InterPro" id="IPR011527">
    <property type="entry name" value="ABC1_TM_dom"/>
</dbReference>
<keyword evidence="6 12" id="KW-0067">ATP-binding</keyword>
<feature type="transmembrane region" description="Helical" evidence="9">
    <location>
        <begin position="245"/>
        <end position="270"/>
    </location>
</feature>
<evidence type="ECO:0000256" key="9">
    <source>
        <dbReference type="SAM" id="Phobius"/>
    </source>
</evidence>
<dbReference type="InterPro" id="IPR039421">
    <property type="entry name" value="Type_1_exporter"/>
</dbReference>
<accession>A0A2M6WJ49</accession>